<sequence length="182" mass="19735" precursor="true">MTQYIRVLSCISTILLTSSVAIGQTPSVRSVVAHLGQAKDVTFATAIQNEPIVADEEVCSVAKLTTKTILVTGHSLGTTNLFVVLDGGVIEAVSIEVVRDPLRFQRLEATIPTVVPGAQVTLTPVDATDKVVVSGTVKSCGDIRLVIQLLEDRQLPQSMIINQLRVRCCCCPCRTTRRFCRR</sequence>
<proteinExistence type="predicted"/>
<evidence type="ECO:0000259" key="2">
    <source>
        <dbReference type="Pfam" id="PF13629"/>
    </source>
</evidence>
<evidence type="ECO:0000313" key="3">
    <source>
        <dbReference type="EMBL" id="QDU76868.1"/>
    </source>
</evidence>
<dbReference type="Pfam" id="PF13629">
    <property type="entry name" value="T2SS-T3SS_pil_N"/>
    <property type="match status" value="1"/>
</dbReference>
<name>A0A518CCB8_9BACT</name>
<accession>A0A518CCB8</accession>
<keyword evidence="4" id="KW-1185">Reference proteome</keyword>
<reference evidence="4" key="1">
    <citation type="submission" date="2019-02" db="EMBL/GenBank/DDBJ databases">
        <title>Deep-cultivation of Planctomycetes and their phenomic and genomic characterization uncovers novel biology.</title>
        <authorList>
            <person name="Wiegand S."/>
            <person name="Jogler M."/>
            <person name="Boedeker C."/>
            <person name="Pinto D."/>
            <person name="Vollmers J."/>
            <person name="Rivas-Marin E."/>
            <person name="Kohn T."/>
            <person name="Peeters S.H."/>
            <person name="Heuer A."/>
            <person name="Rast P."/>
            <person name="Oberbeckmann S."/>
            <person name="Bunk B."/>
            <person name="Jeske O."/>
            <person name="Meyerdierks A."/>
            <person name="Storesund J.E."/>
            <person name="Kallscheuer N."/>
            <person name="Luecker S."/>
            <person name="Lage O.M."/>
            <person name="Pohl T."/>
            <person name="Merkel B.J."/>
            <person name="Hornburger P."/>
            <person name="Mueller R.-W."/>
            <person name="Bruemmer F."/>
            <person name="Labrenz M."/>
            <person name="Spormann A.M."/>
            <person name="Op den Camp H."/>
            <person name="Overmann J."/>
            <person name="Amann R."/>
            <person name="Jetten M.S.M."/>
            <person name="Mascher T."/>
            <person name="Medema M.H."/>
            <person name="Devos D.P."/>
            <person name="Kaster A.-K."/>
            <person name="Ovreas L."/>
            <person name="Rohde M."/>
            <person name="Galperin M.Y."/>
            <person name="Jogler C."/>
        </authorList>
    </citation>
    <scope>NUCLEOTIDE SEQUENCE [LARGE SCALE GENOMIC DNA]</scope>
    <source>
        <strain evidence="4">Pan97</strain>
    </source>
</reference>
<dbReference type="Proteomes" id="UP000318626">
    <property type="component" value="Chromosome"/>
</dbReference>
<organism evidence="3 4">
    <name type="scientific">Bremerella volcania</name>
    <dbReference type="NCBI Taxonomy" id="2527984"/>
    <lineage>
        <taxon>Bacteria</taxon>
        <taxon>Pseudomonadati</taxon>
        <taxon>Planctomycetota</taxon>
        <taxon>Planctomycetia</taxon>
        <taxon>Pirellulales</taxon>
        <taxon>Pirellulaceae</taxon>
        <taxon>Bremerella</taxon>
    </lineage>
</organism>
<evidence type="ECO:0000313" key="4">
    <source>
        <dbReference type="Proteomes" id="UP000318626"/>
    </source>
</evidence>
<dbReference type="AlphaFoldDB" id="A0A518CCB8"/>
<feature type="signal peptide" evidence="1">
    <location>
        <begin position="1"/>
        <end position="23"/>
    </location>
</feature>
<feature type="domain" description="Pilus formation protein N-terminal" evidence="2">
    <location>
        <begin position="36"/>
        <end position="97"/>
    </location>
</feature>
<evidence type="ECO:0000256" key="1">
    <source>
        <dbReference type="SAM" id="SignalP"/>
    </source>
</evidence>
<protein>
    <recommendedName>
        <fullName evidence="2">Pilus formation protein N-terminal domain-containing protein</fullName>
    </recommendedName>
</protein>
<dbReference type="KEGG" id="bvo:Pan97_39250"/>
<feature type="chain" id="PRO_5022006776" description="Pilus formation protein N-terminal domain-containing protein" evidence="1">
    <location>
        <begin position="24"/>
        <end position="182"/>
    </location>
</feature>
<dbReference type="RefSeq" id="WP_144975320.1">
    <property type="nucleotide sequence ID" value="NZ_CP036289.1"/>
</dbReference>
<dbReference type="InterPro" id="IPR032789">
    <property type="entry name" value="T2SS-T3SS_pil_N"/>
</dbReference>
<dbReference type="EMBL" id="CP036289">
    <property type="protein sequence ID" value="QDU76868.1"/>
    <property type="molecule type" value="Genomic_DNA"/>
</dbReference>
<keyword evidence="1" id="KW-0732">Signal</keyword>
<gene>
    <name evidence="3" type="ORF">Pan97_39250</name>
</gene>